<gene>
    <name evidence="3" type="ORF">GGQ61_002134</name>
</gene>
<keyword evidence="1" id="KW-0812">Transmembrane</keyword>
<protein>
    <submittedName>
        <fullName evidence="3">Uncharacterized membrane protein YsdA (DUF1294 family)</fullName>
    </submittedName>
</protein>
<evidence type="ECO:0000313" key="4">
    <source>
        <dbReference type="Proteomes" id="UP000530564"/>
    </source>
</evidence>
<dbReference type="InterPro" id="IPR010718">
    <property type="entry name" value="DUF1294"/>
</dbReference>
<evidence type="ECO:0000256" key="2">
    <source>
        <dbReference type="SAM" id="SignalP"/>
    </source>
</evidence>
<feature type="signal peptide" evidence="2">
    <location>
        <begin position="1"/>
        <end position="17"/>
    </location>
</feature>
<dbReference type="Pfam" id="PF06961">
    <property type="entry name" value="DUF1294"/>
    <property type="match status" value="1"/>
</dbReference>
<keyword evidence="1" id="KW-0472">Membrane</keyword>
<evidence type="ECO:0000256" key="1">
    <source>
        <dbReference type="SAM" id="Phobius"/>
    </source>
</evidence>
<feature type="transmembrane region" description="Helical" evidence="1">
    <location>
        <begin position="33"/>
        <end position="53"/>
    </location>
</feature>
<dbReference type="RefSeq" id="WP_343056115.1">
    <property type="nucleotide sequence ID" value="NZ_JACIDK010000002.1"/>
</dbReference>
<name>A0A840A267_9CAUL</name>
<keyword evidence="1" id="KW-1133">Transmembrane helix</keyword>
<organism evidence="3 4">
    <name type="scientific">Phenylobacterium haematophilum</name>
    <dbReference type="NCBI Taxonomy" id="98513"/>
    <lineage>
        <taxon>Bacteria</taxon>
        <taxon>Pseudomonadati</taxon>
        <taxon>Pseudomonadota</taxon>
        <taxon>Alphaproteobacteria</taxon>
        <taxon>Caulobacterales</taxon>
        <taxon>Caulobacteraceae</taxon>
        <taxon>Phenylobacterium</taxon>
    </lineage>
</organism>
<proteinExistence type="predicted"/>
<evidence type="ECO:0000313" key="3">
    <source>
        <dbReference type="EMBL" id="MBB3891417.1"/>
    </source>
</evidence>
<accession>A0A840A267</accession>
<keyword evidence="4" id="KW-1185">Reference proteome</keyword>
<dbReference type="AlphaFoldDB" id="A0A840A267"/>
<feature type="transmembrane region" description="Helical" evidence="1">
    <location>
        <begin position="65"/>
        <end position="85"/>
    </location>
</feature>
<keyword evidence="2" id="KW-0732">Signal</keyword>
<feature type="chain" id="PRO_5032710794" evidence="2">
    <location>
        <begin position="18"/>
        <end position="92"/>
    </location>
</feature>
<reference evidence="3 4" key="1">
    <citation type="submission" date="2020-08" db="EMBL/GenBank/DDBJ databases">
        <title>Genomic Encyclopedia of Type Strains, Phase IV (KMG-IV): sequencing the most valuable type-strain genomes for metagenomic binning, comparative biology and taxonomic classification.</title>
        <authorList>
            <person name="Goeker M."/>
        </authorList>
    </citation>
    <scope>NUCLEOTIDE SEQUENCE [LARGE SCALE GENOMIC DNA]</scope>
    <source>
        <strain evidence="3 4">DSM 21793</strain>
    </source>
</reference>
<dbReference type="EMBL" id="JACIDK010000002">
    <property type="protein sequence ID" value="MBB3891417.1"/>
    <property type="molecule type" value="Genomic_DNA"/>
</dbReference>
<comment type="caution">
    <text evidence="3">The sequence shown here is derived from an EMBL/GenBank/DDBJ whole genome shotgun (WGS) entry which is preliminary data.</text>
</comment>
<sequence>MSLLLAYLGLANLAAFAAMGWDKSCAERGERRIAERTLLAFAAAGGGPGAVLAQQVFRHKTRKQPFASVLYAILIAQLALTVFLLRQAPPVS</sequence>
<dbReference type="Proteomes" id="UP000530564">
    <property type="component" value="Unassembled WGS sequence"/>
</dbReference>